<gene>
    <name evidence="1" type="ORF">JD79_02622</name>
</gene>
<dbReference type="AlphaFoldDB" id="A0A317QIF3"/>
<protein>
    <submittedName>
        <fullName evidence="1">Uncharacterized protein</fullName>
    </submittedName>
</protein>
<reference evidence="2" key="1">
    <citation type="submission" date="2018-05" db="EMBL/GenBank/DDBJ databases">
        <authorList>
            <person name="Klenk H.-P."/>
            <person name="Huntemann M."/>
            <person name="Clum A."/>
            <person name="Pillay M."/>
            <person name="Palaniappan K."/>
            <person name="Varghese N."/>
            <person name="Mikhailova N."/>
            <person name="Stamatis D."/>
            <person name="Reddy T."/>
            <person name="Daum C."/>
            <person name="Shapiro N."/>
            <person name="Ivanova N."/>
            <person name="Kyrpides N."/>
            <person name="Woyke T."/>
        </authorList>
    </citation>
    <scope>NUCLEOTIDE SEQUENCE [LARGE SCALE GENOMIC DNA]</scope>
    <source>
        <strain evidence="2">DSM 45417</strain>
    </source>
</reference>
<accession>A0A317QIF3</accession>
<evidence type="ECO:0000313" key="1">
    <source>
        <dbReference type="EMBL" id="PWW23448.1"/>
    </source>
</evidence>
<dbReference type="Proteomes" id="UP000246661">
    <property type="component" value="Unassembled WGS sequence"/>
</dbReference>
<comment type="caution">
    <text evidence="1">The sequence shown here is derived from an EMBL/GenBank/DDBJ whole genome shotgun (WGS) entry which is preliminary data.</text>
</comment>
<evidence type="ECO:0000313" key="2">
    <source>
        <dbReference type="Proteomes" id="UP000246661"/>
    </source>
</evidence>
<sequence>MTTVVVIAVVAALVLMAYGMQRFRRGTAGDAYGAIPGRPAHHVGYVAGSGYAAGGFDGGGLGGGFDGGGGGGGDGGGGGC</sequence>
<dbReference type="RefSeq" id="WP_110005852.1">
    <property type="nucleotide sequence ID" value="NZ_QGTX01000001.1"/>
</dbReference>
<keyword evidence="2" id="KW-1185">Reference proteome</keyword>
<organism evidence="1 2">
    <name type="scientific">Geodermatophilus normandii</name>
    <dbReference type="NCBI Taxonomy" id="1137989"/>
    <lineage>
        <taxon>Bacteria</taxon>
        <taxon>Bacillati</taxon>
        <taxon>Actinomycetota</taxon>
        <taxon>Actinomycetes</taxon>
        <taxon>Geodermatophilales</taxon>
        <taxon>Geodermatophilaceae</taxon>
        <taxon>Geodermatophilus</taxon>
    </lineage>
</organism>
<proteinExistence type="predicted"/>
<name>A0A317QIF3_9ACTN</name>
<dbReference type="EMBL" id="QGTX01000001">
    <property type="protein sequence ID" value="PWW23448.1"/>
    <property type="molecule type" value="Genomic_DNA"/>
</dbReference>